<protein>
    <submittedName>
        <fullName evidence="1">Uncharacterized protein</fullName>
    </submittedName>
</protein>
<name>A0ABV4GRP6_9BRAD</name>
<reference evidence="1 2" key="1">
    <citation type="submission" date="2024-07" db="EMBL/GenBank/DDBJ databases">
        <title>Genomic Encyclopedia of Type Strains, Phase V (KMG-V): Genome sequencing to study the core and pangenomes of soil and plant-associated prokaryotes.</title>
        <authorList>
            <person name="Whitman W."/>
        </authorList>
    </citation>
    <scope>NUCLEOTIDE SEQUENCE [LARGE SCALE GENOMIC DNA]</scope>
    <source>
        <strain evidence="1 2">USDA 222</strain>
    </source>
</reference>
<sequence length="42" mass="4634">MCVSAIEAIAHNTVLNGAEMLPEKMVKVLVDETTRMVVGYLR</sequence>
<dbReference type="EMBL" id="JBGBZN010000002">
    <property type="protein sequence ID" value="MEY9474616.1"/>
    <property type="molecule type" value="Genomic_DNA"/>
</dbReference>
<gene>
    <name evidence="1" type="ORF">ABH992_007015</name>
</gene>
<keyword evidence="2" id="KW-1185">Reference proteome</keyword>
<evidence type="ECO:0000313" key="1">
    <source>
        <dbReference type="EMBL" id="MEY9474616.1"/>
    </source>
</evidence>
<accession>A0ABV4GRP6</accession>
<dbReference type="Proteomes" id="UP001565474">
    <property type="component" value="Unassembled WGS sequence"/>
</dbReference>
<organism evidence="1 2">
    <name type="scientific">Bradyrhizobium yuanmingense</name>
    <dbReference type="NCBI Taxonomy" id="108015"/>
    <lineage>
        <taxon>Bacteria</taxon>
        <taxon>Pseudomonadati</taxon>
        <taxon>Pseudomonadota</taxon>
        <taxon>Alphaproteobacteria</taxon>
        <taxon>Hyphomicrobiales</taxon>
        <taxon>Nitrobacteraceae</taxon>
        <taxon>Bradyrhizobium</taxon>
    </lineage>
</organism>
<proteinExistence type="predicted"/>
<evidence type="ECO:0000313" key="2">
    <source>
        <dbReference type="Proteomes" id="UP001565474"/>
    </source>
</evidence>
<comment type="caution">
    <text evidence="1">The sequence shown here is derived from an EMBL/GenBank/DDBJ whole genome shotgun (WGS) entry which is preliminary data.</text>
</comment>